<evidence type="ECO:0000256" key="3">
    <source>
        <dbReference type="ARBA" id="ARBA00022723"/>
    </source>
</evidence>
<dbReference type="InterPro" id="IPR042128">
    <property type="entry name" value="NuoE_dom"/>
</dbReference>
<dbReference type="GO" id="GO:0046872">
    <property type="term" value="F:metal ion binding"/>
    <property type="evidence" value="ECO:0007669"/>
    <property type="project" value="UniProtKB-KW"/>
</dbReference>
<dbReference type="AlphaFoldDB" id="A0A0F9FWT2"/>
<comment type="caution">
    <text evidence="7">The sequence shown here is derived from an EMBL/GenBank/DDBJ whole genome shotgun (WGS) entry which is preliminary data.</text>
</comment>
<protein>
    <submittedName>
        <fullName evidence="7">Uncharacterized protein</fullName>
    </submittedName>
</protein>
<dbReference type="PANTHER" id="PTHR43342:SF1">
    <property type="entry name" value="BIFURCATING [FEFE] HYDROGENASE GAMMA SUBUNIT"/>
    <property type="match status" value="1"/>
</dbReference>
<evidence type="ECO:0000256" key="1">
    <source>
        <dbReference type="ARBA" id="ARBA00010643"/>
    </source>
</evidence>
<dbReference type="InterPro" id="IPR036249">
    <property type="entry name" value="Thioredoxin-like_sf"/>
</dbReference>
<organism evidence="7">
    <name type="scientific">marine sediment metagenome</name>
    <dbReference type="NCBI Taxonomy" id="412755"/>
    <lineage>
        <taxon>unclassified sequences</taxon>
        <taxon>metagenomes</taxon>
        <taxon>ecological metagenomes</taxon>
    </lineage>
</organism>
<keyword evidence="5" id="KW-0411">Iron-sulfur</keyword>
<dbReference type="Pfam" id="PF01257">
    <property type="entry name" value="2Fe-2S_thioredx"/>
    <property type="match status" value="1"/>
</dbReference>
<evidence type="ECO:0000256" key="6">
    <source>
        <dbReference type="ARBA" id="ARBA00034078"/>
    </source>
</evidence>
<keyword evidence="4" id="KW-0408">Iron</keyword>
<gene>
    <name evidence="7" type="ORF">LCGC14_1981980</name>
</gene>
<dbReference type="InterPro" id="IPR002023">
    <property type="entry name" value="NuoE-like"/>
</dbReference>
<dbReference type="Gene3D" id="1.10.10.1590">
    <property type="entry name" value="NADH-quinone oxidoreductase subunit E"/>
    <property type="match status" value="1"/>
</dbReference>
<dbReference type="PIRSF" id="PIRSF000216">
    <property type="entry name" value="NADH_DH_24kDa"/>
    <property type="match status" value="1"/>
</dbReference>
<keyword evidence="3" id="KW-0479">Metal-binding</keyword>
<dbReference type="GO" id="GO:0016491">
    <property type="term" value="F:oxidoreductase activity"/>
    <property type="evidence" value="ECO:0007669"/>
    <property type="project" value="InterPro"/>
</dbReference>
<comment type="cofactor">
    <cofactor evidence="6">
        <name>[2Fe-2S] cluster</name>
        <dbReference type="ChEBI" id="CHEBI:190135"/>
    </cofactor>
</comment>
<keyword evidence="2" id="KW-0001">2Fe-2S</keyword>
<name>A0A0F9FWT2_9ZZZZ</name>
<dbReference type="Gene3D" id="3.40.30.10">
    <property type="entry name" value="Glutaredoxin"/>
    <property type="match status" value="1"/>
</dbReference>
<dbReference type="EMBL" id="LAZR01022194">
    <property type="protein sequence ID" value="KKL82716.1"/>
    <property type="molecule type" value="Genomic_DNA"/>
</dbReference>
<dbReference type="SUPFAM" id="SSF52833">
    <property type="entry name" value="Thioredoxin-like"/>
    <property type="match status" value="1"/>
</dbReference>
<accession>A0A0F9FWT2</accession>
<evidence type="ECO:0000313" key="7">
    <source>
        <dbReference type="EMBL" id="KKL82716.1"/>
    </source>
</evidence>
<dbReference type="InterPro" id="IPR041921">
    <property type="entry name" value="NuoE_N"/>
</dbReference>
<dbReference type="FunFam" id="3.40.30.10:FF:000015">
    <property type="entry name" value="NADH-quinone oxidoreductase subunit E"/>
    <property type="match status" value="1"/>
</dbReference>
<proteinExistence type="inferred from homology"/>
<evidence type="ECO:0000256" key="4">
    <source>
        <dbReference type="ARBA" id="ARBA00023004"/>
    </source>
</evidence>
<reference evidence="7" key="1">
    <citation type="journal article" date="2015" name="Nature">
        <title>Complex archaea that bridge the gap between prokaryotes and eukaryotes.</title>
        <authorList>
            <person name="Spang A."/>
            <person name="Saw J.H."/>
            <person name="Jorgensen S.L."/>
            <person name="Zaremba-Niedzwiedzka K."/>
            <person name="Martijn J."/>
            <person name="Lind A.E."/>
            <person name="van Eijk R."/>
            <person name="Schleper C."/>
            <person name="Guy L."/>
            <person name="Ettema T.J."/>
        </authorList>
    </citation>
    <scope>NUCLEOTIDE SEQUENCE</scope>
</reference>
<dbReference type="GO" id="GO:0051537">
    <property type="term" value="F:2 iron, 2 sulfur cluster binding"/>
    <property type="evidence" value="ECO:0007669"/>
    <property type="project" value="UniProtKB-KW"/>
</dbReference>
<comment type="similarity">
    <text evidence="1">Belongs to the complex I 24 kDa subunit family.</text>
</comment>
<sequence>MEKIMSGLNKDHGKLIHMLHDTQKKFGYIPAHSISQISGELKISESEIFGVLTFYKAFALEPRGRHLITICMGTACHVRGGVQIVEEMERKLNIKVGKTTANRKFTLETVNCLGCCAIGPVVVVNGKYYSNITIKKVDAILKEYQESE</sequence>
<dbReference type="CDD" id="cd03064">
    <property type="entry name" value="TRX_Fd_NuoE"/>
    <property type="match status" value="1"/>
</dbReference>
<dbReference type="InterPro" id="IPR028431">
    <property type="entry name" value="NADP_DH_HndA-like"/>
</dbReference>
<dbReference type="PANTHER" id="PTHR43342">
    <property type="entry name" value="NADH-QUINONE OXIDOREDUCTASE, E SUBUNIT"/>
    <property type="match status" value="1"/>
</dbReference>
<evidence type="ECO:0000256" key="2">
    <source>
        <dbReference type="ARBA" id="ARBA00022714"/>
    </source>
</evidence>
<evidence type="ECO:0000256" key="5">
    <source>
        <dbReference type="ARBA" id="ARBA00023014"/>
    </source>
</evidence>